<feature type="region of interest" description="Disordered" evidence="1">
    <location>
        <begin position="33"/>
        <end position="72"/>
    </location>
</feature>
<evidence type="ECO:0000313" key="3">
    <source>
        <dbReference type="Proteomes" id="UP000028582"/>
    </source>
</evidence>
<name>A0A081A231_PHYNI</name>
<comment type="caution">
    <text evidence="2">The sequence shown here is derived from an EMBL/GenBank/DDBJ whole genome shotgun (WGS) entry which is preliminary data.</text>
</comment>
<evidence type="ECO:0000313" key="2">
    <source>
        <dbReference type="EMBL" id="ETO72942.1"/>
    </source>
</evidence>
<evidence type="ECO:0000256" key="1">
    <source>
        <dbReference type="SAM" id="MobiDB-lite"/>
    </source>
</evidence>
<dbReference type="AlphaFoldDB" id="A0A081A231"/>
<gene>
    <name evidence="2" type="ORF">F444_11094</name>
</gene>
<dbReference type="Proteomes" id="UP000028582">
    <property type="component" value="Unassembled WGS sequence"/>
</dbReference>
<accession>A0A081A231</accession>
<proteinExistence type="predicted"/>
<organism evidence="2 3">
    <name type="scientific">Phytophthora nicotianae P1976</name>
    <dbReference type="NCBI Taxonomy" id="1317066"/>
    <lineage>
        <taxon>Eukaryota</taxon>
        <taxon>Sar</taxon>
        <taxon>Stramenopiles</taxon>
        <taxon>Oomycota</taxon>
        <taxon>Peronosporomycetes</taxon>
        <taxon>Peronosporales</taxon>
        <taxon>Peronosporaceae</taxon>
        <taxon>Phytophthora</taxon>
    </lineage>
</organism>
<reference evidence="2 3" key="1">
    <citation type="submission" date="2013-11" db="EMBL/GenBank/DDBJ databases">
        <title>The Genome Sequence of Phytophthora parasitica P1976.</title>
        <authorList>
            <consortium name="The Broad Institute Genomics Platform"/>
            <person name="Russ C."/>
            <person name="Tyler B."/>
            <person name="Panabieres F."/>
            <person name="Shan W."/>
            <person name="Tripathy S."/>
            <person name="Grunwald N."/>
            <person name="Machado M."/>
            <person name="Johnson C.S."/>
            <person name="Walker B."/>
            <person name="Young S."/>
            <person name="Zeng Q."/>
            <person name="Gargeya S."/>
            <person name="Fitzgerald M."/>
            <person name="Haas B."/>
            <person name="Abouelleil A."/>
            <person name="Allen A.W."/>
            <person name="Alvarado L."/>
            <person name="Arachchi H.M."/>
            <person name="Berlin A.M."/>
            <person name="Chapman S.B."/>
            <person name="Gainer-Dewar J."/>
            <person name="Goldberg J."/>
            <person name="Griggs A."/>
            <person name="Gujja S."/>
            <person name="Hansen M."/>
            <person name="Howarth C."/>
            <person name="Imamovic A."/>
            <person name="Ireland A."/>
            <person name="Larimer J."/>
            <person name="McCowan C."/>
            <person name="Murphy C."/>
            <person name="Pearson M."/>
            <person name="Poon T.W."/>
            <person name="Priest M."/>
            <person name="Roberts A."/>
            <person name="Saif S."/>
            <person name="Shea T."/>
            <person name="Sisk P."/>
            <person name="Sykes S."/>
            <person name="Wortman J."/>
            <person name="Nusbaum C."/>
            <person name="Birren B."/>
        </authorList>
    </citation>
    <scope>NUCLEOTIDE SEQUENCE [LARGE SCALE GENOMIC DNA]</scope>
    <source>
        <strain evidence="2 3">P1976</strain>
    </source>
</reference>
<sequence length="110" mass="11742">MPRTASSRAAYDANVPEKSVQVTLKVVPEAIGTSPNFPEAGSRRDLVQPSNCTPETVSEAESESACRPGERHEDVEAMAGHKCRRIGRCTACTDPDGGLSAEGRGMPERE</sequence>
<dbReference type="EMBL" id="ANJA01002011">
    <property type="protein sequence ID" value="ETO72942.1"/>
    <property type="molecule type" value="Genomic_DNA"/>
</dbReference>
<protein>
    <submittedName>
        <fullName evidence="2">Uncharacterized protein</fullName>
    </submittedName>
</protein>